<feature type="compositionally biased region" description="Acidic residues" evidence="1">
    <location>
        <begin position="235"/>
        <end position="246"/>
    </location>
</feature>
<feature type="compositionally biased region" description="Polar residues" evidence="1">
    <location>
        <begin position="294"/>
        <end position="304"/>
    </location>
</feature>
<proteinExistence type="predicted"/>
<protein>
    <submittedName>
        <fullName evidence="2">WD repeat-containing protein 74 isoform X2</fullName>
    </submittedName>
</protein>
<evidence type="ECO:0000313" key="2">
    <source>
        <dbReference type="EMBL" id="KAK6466423.1"/>
    </source>
</evidence>
<dbReference type="InterPro" id="IPR015943">
    <property type="entry name" value="WD40/YVTN_repeat-like_dom_sf"/>
</dbReference>
<comment type="caution">
    <text evidence="2">The sequence shown here is derived from an EMBL/GenBank/DDBJ whole genome shotgun (WGS) entry which is preliminary data.</text>
</comment>
<evidence type="ECO:0000256" key="1">
    <source>
        <dbReference type="SAM" id="MobiDB-lite"/>
    </source>
</evidence>
<feature type="compositionally biased region" description="Polar residues" evidence="1">
    <location>
        <begin position="311"/>
        <end position="322"/>
    </location>
</feature>
<dbReference type="Proteomes" id="UP001369086">
    <property type="component" value="Unassembled WGS sequence"/>
</dbReference>
<dbReference type="Gene3D" id="2.130.10.10">
    <property type="entry name" value="YVTN repeat-like/Quinoprotein amine dehydrogenase"/>
    <property type="match status" value="2"/>
</dbReference>
<evidence type="ECO:0000313" key="3">
    <source>
        <dbReference type="Proteomes" id="UP001369086"/>
    </source>
</evidence>
<dbReference type="EMBL" id="JAHFZB010000057">
    <property type="protein sequence ID" value="KAK6466423.1"/>
    <property type="molecule type" value="Genomic_DNA"/>
</dbReference>
<organism evidence="2 3">
    <name type="scientific">Huso huso</name>
    <name type="common">Beluga</name>
    <name type="synonym">Acipenser huso</name>
    <dbReference type="NCBI Taxonomy" id="61971"/>
    <lineage>
        <taxon>Eukaryota</taxon>
        <taxon>Metazoa</taxon>
        <taxon>Chordata</taxon>
        <taxon>Craniata</taxon>
        <taxon>Vertebrata</taxon>
        <taxon>Euteleostomi</taxon>
        <taxon>Actinopterygii</taxon>
        <taxon>Chondrostei</taxon>
        <taxon>Acipenseriformes</taxon>
        <taxon>Acipenseridae</taxon>
        <taxon>Huso</taxon>
    </lineage>
</organism>
<dbReference type="SUPFAM" id="SSF50978">
    <property type="entry name" value="WD40 repeat-like"/>
    <property type="match status" value="1"/>
</dbReference>
<name>A0ABR0Y227_HUSHU</name>
<dbReference type="SMART" id="SM00320">
    <property type="entry name" value="WD40"/>
    <property type="match status" value="4"/>
</dbReference>
<dbReference type="PANTHER" id="PTHR16038">
    <property type="entry name" value="NOP SEVEN ASSOCIATED PROTEIN 1"/>
    <property type="match status" value="1"/>
</dbReference>
<feature type="compositionally biased region" description="Basic and acidic residues" evidence="1">
    <location>
        <begin position="277"/>
        <end position="293"/>
    </location>
</feature>
<accession>A0ABR0Y227</accession>
<dbReference type="InterPro" id="IPR001680">
    <property type="entry name" value="WD40_rpt"/>
</dbReference>
<dbReference type="Pfam" id="PF00400">
    <property type="entry name" value="WD40"/>
    <property type="match status" value="1"/>
</dbReference>
<feature type="non-terminal residue" evidence="2">
    <location>
        <position position="1"/>
    </location>
</feature>
<dbReference type="PANTHER" id="PTHR16038:SF4">
    <property type="entry name" value="WD REPEAT-CONTAINING PROTEIN 74"/>
    <property type="match status" value="1"/>
</dbReference>
<reference evidence="2 3" key="1">
    <citation type="submission" date="2021-05" db="EMBL/GenBank/DDBJ databases">
        <authorList>
            <person name="Zahm M."/>
            <person name="Klopp C."/>
            <person name="Cabau C."/>
            <person name="Kuhl H."/>
            <person name="Suciu R."/>
            <person name="Ciorpac M."/>
            <person name="Holostenco D."/>
            <person name="Gessner J."/>
            <person name="Wuertz S."/>
            <person name="Hohne C."/>
            <person name="Stock M."/>
            <person name="Gislard M."/>
            <person name="Lluch J."/>
            <person name="Milhes M."/>
            <person name="Lampietro C."/>
            <person name="Lopez Roques C."/>
            <person name="Donnadieu C."/>
            <person name="Du K."/>
            <person name="Schartl M."/>
            <person name="Guiguen Y."/>
        </authorList>
    </citation>
    <scope>NUCLEOTIDE SEQUENCE [LARGE SCALE GENOMIC DNA]</scope>
    <source>
        <strain evidence="2">Hh-F2</strain>
        <tissue evidence="2">Blood</tissue>
    </source>
</reference>
<sequence length="322" mass="35921">SSLITCVESGLLKVWKEGSVDSAEITVGPDVYKMCQSPSQRHRVATGGKENDLKIWDLQRPEEPVFRAKNLRNDWLDLRVPVWIRDMQFIPGSDKVVTSTGYHQVRVYDPASPQRRPVLQVEYEEYPLTALSLTPDANSVVVGNTHGQVAIIDLRQGRLLRCLKGVAGSVLSLQCHSSLPLVASCGLDRFLRIHNTQDGLLQHKVYLKSRLNCLLFSSQDKLEADGETALQDGVKEEDEEEEDEVWADMPTVTDRAGGGQEEEGERGGTAAQHRPRRSGEDKEHDTGQEKNQGDDNWSDTGQENQGEDNWSDTGQENQGEDN</sequence>
<keyword evidence="3" id="KW-1185">Reference proteome</keyword>
<gene>
    <name evidence="2" type="ORF">HHUSO_G36483</name>
</gene>
<dbReference type="InterPro" id="IPR036322">
    <property type="entry name" value="WD40_repeat_dom_sf"/>
</dbReference>
<dbReference type="InterPro" id="IPR037379">
    <property type="entry name" value="WDR74/Nsa1"/>
</dbReference>
<feature type="region of interest" description="Disordered" evidence="1">
    <location>
        <begin position="226"/>
        <end position="322"/>
    </location>
</feature>
<dbReference type="CDD" id="cd22857">
    <property type="entry name" value="WDR74"/>
    <property type="match status" value="1"/>
</dbReference>